<protein>
    <recommendedName>
        <fullName evidence="1">HTH cro/C1-type domain-containing protein</fullName>
    </recommendedName>
</protein>
<dbReference type="GeneID" id="66853861"/>
<gene>
    <name evidence="2" type="ORF">SRIMR7_33080</name>
</gene>
<reference evidence="2 3" key="1">
    <citation type="submission" date="2022-03" db="EMBL/GenBank/DDBJ databases">
        <title>Complete genome of Streptomyces rimosus ssp. rimosus R7 (=ATCC 10970).</title>
        <authorList>
            <person name="Beganovic S."/>
            <person name="Ruckert C."/>
            <person name="Busche T."/>
            <person name="Kalinowski J."/>
            <person name="Wittmann C."/>
        </authorList>
    </citation>
    <scope>NUCLEOTIDE SEQUENCE [LARGE SCALE GENOMIC DNA]</scope>
    <source>
        <strain evidence="2 3">R7</strain>
    </source>
</reference>
<dbReference type="Proteomes" id="UP000829494">
    <property type="component" value="Chromosome"/>
</dbReference>
<dbReference type="EMBL" id="CP094298">
    <property type="protein sequence ID" value="UNZ06999.1"/>
    <property type="molecule type" value="Genomic_DNA"/>
</dbReference>
<accession>A0ABY3ZEY1</accession>
<feature type="domain" description="HTH cro/C1-type" evidence="1">
    <location>
        <begin position="20"/>
        <end position="56"/>
    </location>
</feature>
<evidence type="ECO:0000313" key="2">
    <source>
        <dbReference type="EMBL" id="UNZ06999.1"/>
    </source>
</evidence>
<dbReference type="PROSITE" id="PS50943">
    <property type="entry name" value="HTH_CROC1"/>
    <property type="match status" value="1"/>
</dbReference>
<dbReference type="Pfam" id="PF13560">
    <property type="entry name" value="HTH_31"/>
    <property type="match status" value="1"/>
</dbReference>
<evidence type="ECO:0000259" key="1">
    <source>
        <dbReference type="PROSITE" id="PS50943"/>
    </source>
</evidence>
<dbReference type="CDD" id="cd00093">
    <property type="entry name" value="HTH_XRE"/>
    <property type="match status" value="1"/>
</dbReference>
<dbReference type="InterPro" id="IPR043917">
    <property type="entry name" value="DUF5753"/>
</dbReference>
<dbReference type="SUPFAM" id="SSF47413">
    <property type="entry name" value="lambda repressor-like DNA-binding domains"/>
    <property type="match status" value="1"/>
</dbReference>
<dbReference type="InterPro" id="IPR010982">
    <property type="entry name" value="Lambda_DNA-bd_dom_sf"/>
</dbReference>
<keyword evidence="3" id="KW-1185">Reference proteome</keyword>
<name>A0ABY3ZEY1_STRRM</name>
<dbReference type="SMART" id="SM00530">
    <property type="entry name" value="HTH_XRE"/>
    <property type="match status" value="1"/>
</dbReference>
<sequence>MSTHPSPGVQQAREALAARLAEVRKDAGLTKRELAVRCGWHESKSSRIENARTPPSDADVRAWCEACGAAGRAPDLIAANRASSEMYVEWRRLQRTGLRRLQESGAPLYRRTRRFRVYCSDVVPGFLQTPGYAAALLGTIAAFRETPDDVSDAVDARMRRNSVLREGDHRFAMVLEESVLRHRMGDAPTMAAQLGHLLSAMALPSVSLGVIPFTVERTIWPMATFTVFDDVRVHADSLDAAATLTQPSQVGLYIRAFQQLSGNAVFGAAARALVTRALATLDG</sequence>
<dbReference type="Pfam" id="PF19054">
    <property type="entry name" value="DUF5753"/>
    <property type="match status" value="1"/>
</dbReference>
<dbReference type="RefSeq" id="WP_003982158.1">
    <property type="nucleotide sequence ID" value="NZ_CP043497.1"/>
</dbReference>
<dbReference type="Gene3D" id="1.10.260.40">
    <property type="entry name" value="lambda repressor-like DNA-binding domains"/>
    <property type="match status" value="1"/>
</dbReference>
<organism evidence="2 3">
    <name type="scientific">Streptomyces rimosus subsp. rimosus</name>
    <dbReference type="NCBI Taxonomy" id="132474"/>
    <lineage>
        <taxon>Bacteria</taxon>
        <taxon>Bacillati</taxon>
        <taxon>Actinomycetota</taxon>
        <taxon>Actinomycetes</taxon>
        <taxon>Kitasatosporales</taxon>
        <taxon>Streptomycetaceae</taxon>
        <taxon>Streptomyces</taxon>
    </lineage>
</organism>
<proteinExistence type="predicted"/>
<evidence type="ECO:0000313" key="3">
    <source>
        <dbReference type="Proteomes" id="UP000829494"/>
    </source>
</evidence>
<dbReference type="InterPro" id="IPR001387">
    <property type="entry name" value="Cro/C1-type_HTH"/>
</dbReference>